<comment type="caution">
    <text evidence="1">The sequence shown here is derived from an EMBL/GenBank/DDBJ whole genome shotgun (WGS) entry which is preliminary data.</text>
</comment>
<reference evidence="2" key="1">
    <citation type="submission" date="2019-08" db="EMBL/GenBank/DDBJ databases">
        <title>Seonamhaeicola sediminis sp. nov., isolated from marine sediment.</title>
        <authorList>
            <person name="Cao W.R."/>
        </authorList>
    </citation>
    <scope>NUCLEOTIDE SEQUENCE [LARGE SCALE GENOMIC DNA]</scope>
    <source>
        <strain evidence="2">Gy8</strain>
    </source>
</reference>
<dbReference type="EMBL" id="VOSC01000019">
    <property type="protein sequence ID" value="TXE11598.1"/>
    <property type="molecule type" value="Genomic_DNA"/>
</dbReference>
<evidence type="ECO:0000313" key="2">
    <source>
        <dbReference type="Proteomes" id="UP000321790"/>
    </source>
</evidence>
<protein>
    <submittedName>
        <fullName evidence="1">Uncharacterized protein</fullName>
    </submittedName>
</protein>
<dbReference type="OrthoDB" id="1451016at2"/>
<evidence type="ECO:0000313" key="1">
    <source>
        <dbReference type="EMBL" id="TXE11598.1"/>
    </source>
</evidence>
<dbReference type="RefSeq" id="WP_147132940.1">
    <property type="nucleotide sequence ID" value="NZ_VOSC01000019.1"/>
</dbReference>
<keyword evidence="2" id="KW-1185">Reference proteome</keyword>
<proteinExistence type="predicted"/>
<organism evidence="1 2">
    <name type="scientific">Seonamhaeicola algicola</name>
    <dbReference type="NCBI Taxonomy" id="1719036"/>
    <lineage>
        <taxon>Bacteria</taxon>
        <taxon>Pseudomonadati</taxon>
        <taxon>Bacteroidota</taxon>
        <taxon>Flavobacteriia</taxon>
        <taxon>Flavobacteriales</taxon>
        <taxon>Flavobacteriaceae</taxon>
    </lineage>
</organism>
<gene>
    <name evidence="1" type="ORF">FUA26_05895</name>
</gene>
<dbReference type="Proteomes" id="UP000321790">
    <property type="component" value="Unassembled WGS sequence"/>
</dbReference>
<sequence length="146" mass="16374">MNCEQKSGVFLNMSCTNKFEETCSNCGKKVCKVHAYKIETQKSNIQIYCEDCYWENYLYSIEDRKLNNTKKDVFIETNHTPTIFSNTSSETKNPEGFEHGFGGGSFGGGGAQAEWTEAEMQSLNSTDDDTTNIAGILGDDDTFFYS</sequence>
<name>A0A5C7ASA1_9FLAO</name>
<accession>A0A5C7ASA1</accession>
<dbReference type="AlphaFoldDB" id="A0A5C7ASA1"/>